<dbReference type="Pfam" id="PF09423">
    <property type="entry name" value="PhoD"/>
    <property type="match status" value="1"/>
</dbReference>
<dbReference type="PANTHER" id="PTHR43606:SF2">
    <property type="entry name" value="ALKALINE PHOSPHATASE FAMILY PROTEIN (AFU_ORTHOLOGUE AFUA_5G03860)"/>
    <property type="match status" value="1"/>
</dbReference>
<dbReference type="SUPFAM" id="SSF56300">
    <property type="entry name" value="Metallo-dependent phosphatases"/>
    <property type="match status" value="1"/>
</dbReference>
<protein>
    <recommendedName>
        <fullName evidence="2">PhoD-like phosphatase metallophosphatase domain-containing protein</fullName>
    </recommendedName>
</protein>
<proteinExistence type="predicted"/>
<organism evidence="3 4">
    <name type="scientific">Exophiala dermatitidis</name>
    <name type="common">Black yeast-like fungus</name>
    <name type="synonym">Wangiella dermatitidis</name>
    <dbReference type="NCBI Taxonomy" id="5970"/>
    <lineage>
        <taxon>Eukaryota</taxon>
        <taxon>Fungi</taxon>
        <taxon>Dikarya</taxon>
        <taxon>Ascomycota</taxon>
        <taxon>Pezizomycotina</taxon>
        <taxon>Eurotiomycetes</taxon>
        <taxon>Chaetothyriomycetidae</taxon>
        <taxon>Chaetothyriales</taxon>
        <taxon>Herpotrichiellaceae</taxon>
        <taxon>Exophiala</taxon>
    </lineage>
</organism>
<dbReference type="AlphaFoldDB" id="A0AAN6F0Q6"/>
<evidence type="ECO:0000256" key="1">
    <source>
        <dbReference type="SAM" id="MobiDB-lite"/>
    </source>
</evidence>
<dbReference type="InterPro" id="IPR029052">
    <property type="entry name" value="Metallo-depent_PP-like"/>
</dbReference>
<feature type="compositionally biased region" description="Polar residues" evidence="1">
    <location>
        <begin position="658"/>
        <end position="675"/>
    </location>
</feature>
<dbReference type="InterPro" id="IPR052900">
    <property type="entry name" value="Phospholipid_Metab_Enz"/>
</dbReference>
<feature type="region of interest" description="Disordered" evidence="1">
    <location>
        <begin position="410"/>
        <end position="443"/>
    </location>
</feature>
<comment type="caution">
    <text evidence="3">The sequence shown here is derived from an EMBL/GenBank/DDBJ whole genome shotgun (WGS) entry which is preliminary data.</text>
</comment>
<feature type="domain" description="PhoD-like phosphatase metallophosphatase" evidence="2">
    <location>
        <begin position="267"/>
        <end position="531"/>
    </location>
</feature>
<evidence type="ECO:0000259" key="2">
    <source>
        <dbReference type="Pfam" id="PF09423"/>
    </source>
</evidence>
<dbReference type="PANTHER" id="PTHR43606">
    <property type="entry name" value="PHOSPHATASE, PUTATIVE (AFU_ORTHOLOGUE AFUA_6G08710)-RELATED"/>
    <property type="match status" value="1"/>
</dbReference>
<gene>
    <name evidence="3" type="ORF">HRR80_002773</name>
</gene>
<dbReference type="Gene3D" id="3.60.21.70">
    <property type="entry name" value="PhoD-like phosphatase"/>
    <property type="match status" value="1"/>
</dbReference>
<feature type="compositionally biased region" description="Basic and acidic residues" evidence="1">
    <location>
        <begin position="78"/>
        <end position="93"/>
    </location>
</feature>
<dbReference type="Proteomes" id="UP001161757">
    <property type="component" value="Unassembled WGS sequence"/>
</dbReference>
<dbReference type="CDD" id="cd07389">
    <property type="entry name" value="MPP_PhoD"/>
    <property type="match status" value="1"/>
</dbReference>
<feature type="compositionally biased region" description="Polar residues" evidence="1">
    <location>
        <begin position="412"/>
        <end position="432"/>
    </location>
</feature>
<evidence type="ECO:0000313" key="3">
    <source>
        <dbReference type="EMBL" id="KAJ8994279.1"/>
    </source>
</evidence>
<feature type="region of interest" description="Disordered" evidence="1">
    <location>
        <begin position="657"/>
        <end position="681"/>
    </location>
</feature>
<sequence length="681" mass="75775">MPSTPEIIAATSSTVARVCAYVFLRWIPGHHFPPTILSAVAVYLACVFGASEGFGPSRPSLRTTFPEAVPKQNNATEPQKEAGEAEQTETEHDEPVLYEDEKSFFRTFLLGIPDWGKPRWSYTTIATNVILALFTLDMVFRGPLLHPVKDLSFTRVGYVGSHTAKVLIREPDQAQLPMYVYLSPADKTNWRTTDTIYYLGPDTDYTHAITFEDLEPSKKYIYSLSNDKSGTFTTAPAPNSEAANSLTFVTSSCIKANFPYKPWSHSLAFHGFEHLSKVLRGLPSPASFMLFLGDFIYIDVPLRLSSSIQHYRSEYRRVYASPSWSLPALDTLPWIHTLDDHEIANDWSSGNDTDPFPAASDPFIHYHVSVNPPLPPGSAVGPEANTTYFQFSHGPASFFMLDTRRYRIDPEPTSSSSTSYLNKPLYGSSSEPGNPPDHKSHHTMLGSAQLASLLKFLSTPEPPHIHWKIIASSVPFTKNWRFGTSDTWGGFLRERSEILAAMHAAERELGIRVIILSGDRHEFAAIRYPPPIIDLAALLPVPQQVKSKNTAATKKASSSSSVVGHSPQSISSVVYDRTPQAGPHEFSVGPLSMFYLPFRTFKQIDEEDVAIKYLPDGNSKVGVLEIKNLHGELQRSLLKYSLYIDGKLAWEYALTSPAVGSSPQPSYSRSRTRGTSEWLWS</sequence>
<accession>A0AAN6F0Q6</accession>
<dbReference type="InterPro" id="IPR038607">
    <property type="entry name" value="PhoD-like_sf"/>
</dbReference>
<dbReference type="InterPro" id="IPR018946">
    <property type="entry name" value="PhoD-like_MPP"/>
</dbReference>
<feature type="region of interest" description="Disordered" evidence="1">
    <location>
        <begin position="61"/>
        <end position="93"/>
    </location>
</feature>
<name>A0AAN6F0Q6_EXODE</name>
<evidence type="ECO:0000313" key="4">
    <source>
        <dbReference type="Proteomes" id="UP001161757"/>
    </source>
</evidence>
<reference evidence="3" key="1">
    <citation type="submission" date="2023-01" db="EMBL/GenBank/DDBJ databases">
        <title>Exophiala dermititidis isolated from Cystic Fibrosis Patient.</title>
        <authorList>
            <person name="Kurbessoian T."/>
            <person name="Crocker A."/>
            <person name="Murante D."/>
            <person name="Hogan D.A."/>
            <person name="Stajich J.E."/>
        </authorList>
    </citation>
    <scope>NUCLEOTIDE SEQUENCE</scope>
    <source>
        <strain evidence="3">Ex8</strain>
    </source>
</reference>
<dbReference type="EMBL" id="JAJGCB010000003">
    <property type="protein sequence ID" value="KAJ8994279.1"/>
    <property type="molecule type" value="Genomic_DNA"/>
</dbReference>